<name>A0A3E1NEM7_9BACT</name>
<gene>
    <name evidence="1" type="ORF">DXN05_20295</name>
</gene>
<proteinExistence type="predicted"/>
<dbReference type="EMBL" id="QTJU01000010">
    <property type="protein sequence ID" value="RFM26254.1"/>
    <property type="molecule type" value="Genomic_DNA"/>
</dbReference>
<comment type="caution">
    <text evidence="1">The sequence shown here is derived from an EMBL/GenBank/DDBJ whole genome shotgun (WGS) entry which is preliminary data.</text>
</comment>
<sequence length="121" mass="13852">MAIQARNVYHVDFAFPDDQKLIHPVIVISIEEVCQAEGTFIGIPISHTPNPTELCFPLTDSMFKEPLKGGKSYAKLHLITFLHIDQIQGRINDPWNIMKPVAFKNFMQEVFTLVFGFDIEF</sequence>
<dbReference type="Proteomes" id="UP000261284">
    <property type="component" value="Unassembled WGS sequence"/>
</dbReference>
<evidence type="ECO:0000313" key="1">
    <source>
        <dbReference type="EMBL" id="RFM26254.1"/>
    </source>
</evidence>
<dbReference type="RefSeq" id="WP_116849126.1">
    <property type="nucleotide sequence ID" value="NZ_QTJU01000010.1"/>
</dbReference>
<evidence type="ECO:0000313" key="2">
    <source>
        <dbReference type="Proteomes" id="UP000261284"/>
    </source>
</evidence>
<protein>
    <recommendedName>
        <fullName evidence="3">Type II toxin-antitoxin system PemK/MazF family toxin</fullName>
    </recommendedName>
</protein>
<keyword evidence="2" id="KW-1185">Reference proteome</keyword>
<dbReference type="Gene3D" id="2.30.30.110">
    <property type="match status" value="1"/>
</dbReference>
<reference evidence="1 2" key="1">
    <citation type="submission" date="2018-08" db="EMBL/GenBank/DDBJ databases">
        <title>Chitinophagaceae sp. K23C18032701, a novel bacterium isolated from forest soil.</title>
        <authorList>
            <person name="Wang C."/>
        </authorList>
    </citation>
    <scope>NUCLEOTIDE SEQUENCE [LARGE SCALE GENOMIC DNA]</scope>
    <source>
        <strain evidence="1 2">K23C18032701</strain>
    </source>
</reference>
<organism evidence="1 2">
    <name type="scientific">Deminuibacter soli</name>
    <dbReference type="NCBI Taxonomy" id="2291815"/>
    <lineage>
        <taxon>Bacteria</taxon>
        <taxon>Pseudomonadati</taxon>
        <taxon>Bacteroidota</taxon>
        <taxon>Chitinophagia</taxon>
        <taxon>Chitinophagales</taxon>
        <taxon>Chitinophagaceae</taxon>
        <taxon>Deminuibacter</taxon>
    </lineage>
</organism>
<evidence type="ECO:0008006" key="3">
    <source>
        <dbReference type="Google" id="ProtNLM"/>
    </source>
</evidence>
<dbReference type="InterPro" id="IPR011067">
    <property type="entry name" value="Plasmid_toxin/cell-grow_inhib"/>
</dbReference>
<dbReference type="AlphaFoldDB" id="A0A3E1NEM7"/>
<dbReference type="SUPFAM" id="SSF50118">
    <property type="entry name" value="Cell growth inhibitor/plasmid maintenance toxic component"/>
    <property type="match status" value="1"/>
</dbReference>
<accession>A0A3E1NEM7</accession>
<dbReference type="OrthoDB" id="1451714at2"/>